<organism evidence="3 4">
    <name type="scientific">Zymoseptoria tritici ST99CH_1A5</name>
    <dbReference type="NCBI Taxonomy" id="1276529"/>
    <lineage>
        <taxon>Eukaryota</taxon>
        <taxon>Fungi</taxon>
        <taxon>Dikarya</taxon>
        <taxon>Ascomycota</taxon>
        <taxon>Pezizomycotina</taxon>
        <taxon>Dothideomycetes</taxon>
        <taxon>Dothideomycetidae</taxon>
        <taxon>Mycosphaerellales</taxon>
        <taxon>Mycosphaerellaceae</taxon>
        <taxon>Zymoseptoria</taxon>
    </lineage>
</organism>
<accession>A0A1Y6LC26</accession>
<reference evidence="3 4" key="1">
    <citation type="submission" date="2016-10" db="EMBL/GenBank/DDBJ databases">
        <authorList>
            <person name="Varghese N."/>
        </authorList>
    </citation>
    <scope>NUCLEOTIDE SEQUENCE [LARGE SCALE GENOMIC DNA]</scope>
</reference>
<evidence type="ECO:0000313" key="4">
    <source>
        <dbReference type="Proteomes" id="UP000215453"/>
    </source>
</evidence>
<feature type="compositionally biased region" description="Low complexity" evidence="1">
    <location>
        <begin position="138"/>
        <end position="152"/>
    </location>
</feature>
<dbReference type="AlphaFoldDB" id="A0A1Y6LC26"/>
<sequence>MAPKITERNLLLASFFIGIMITSFTHYYSPGFLANIMTTTFIIFISLRFLNGHVMERELLRNSFPVAFTTTCFTRFFSPNFPTGIIATSFIISLSLEVKQTDTLPIAAANASSEFCWRHQHRLESQHTDSEKHSIHHQPTTTATSSAQTTSPSIPPGITISLHLPTPTSFSSKFLDMDTNLYTSSTPSPATEEACAPFSPLGGHFCIIPESNES</sequence>
<protein>
    <submittedName>
        <fullName evidence="3">Uncharacterized protein</fullName>
    </submittedName>
</protein>
<gene>
    <name evidence="3" type="ORF">ZT1A5_G3421</name>
</gene>
<proteinExistence type="predicted"/>
<feature type="region of interest" description="Disordered" evidence="1">
    <location>
        <begin position="127"/>
        <end position="158"/>
    </location>
</feature>
<keyword evidence="2" id="KW-0472">Membrane</keyword>
<evidence type="ECO:0000256" key="2">
    <source>
        <dbReference type="SAM" id="Phobius"/>
    </source>
</evidence>
<feature type="transmembrane region" description="Helical" evidence="2">
    <location>
        <begin position="32"/>
        <end position="51"/>
    </location>
</feature>
<keyword evidence="2" id="KW-0812">Transmembrane</keyword>
<evidence type="ECO:0000313" key="3">
    <source>
        <dbReference type="EMBL" id="SMY21983.1"/>
    </source>
</evidence>
<evidence type="ECO:0000256" key="1">
    <source>
        <dbReference type="SAM" id="MobiDB-lite"/>
    </source>
</evidence>
<keyword evidence="2" id="KW-1133">Transmembrane helix</keyword>
<name>A0A1Y6LC26_ZYMTR</name>
<feature type="transmembrane region" description="Helical" evidence="2">
    <location>
        <begin position="9"/>
        <end position="26"/>
    </location>
</feature>
<dbReference type="EMBL" id="LT882677">
    <property type="protein sequence ID" value="SMY21983.1"/>
    <property type="molecule type" value="Genomic_DNA"/>
</dbReference>
<dbReference type="Proteomes" id="UP000215453">
    <property type="component" value="Chromosome 2"/>
</dbReference>